<dbReference type="EMBL" id="LJIX01000006">
    <property type="protein sequence ID" value="KQL20359.1"/>
    <property type="molecule type" value="Genomic_DNA"/>
</dbReference>
<dbReference type="AlphaFoldDB" id="A0A0Q3VIU9"/>
<keyword evidence="2" id="KW-1185">Reference proteome</keyword>
<protein>
    <recommendedName>
        <fullName evidence="3">YqzH-like protein</fullName>
    </recommendedName>
</protein>
<dbReference type="PATRIC" id="fig|1637975.4.peg.3627"/>
<name>A0A0Q3VIU9_9BACI</name>
<sequence length="66" mass="7780">MDRKLILKMVQNCLKQYNEDGDSITLNSKTFEEIYNKIIATKKEEDDLHDIVNDVVYGYITDSPYF</sequence>
<accession>A0A0Q3VIU9</accession>
<evidence type="ECO:0000313" key="1">
    <source>
        <dbReference type="EMBL" id="KQL20359.1"/>
    </source>
</evidence>
<proteinExistence type="predicted"/>
<gene>
    <name evidence="1" type="ORF">AN957_18395</name>
</gene>
<organism evidence="1 2">
    <name type="scientific">Cytobacillus solani</name>
    <dbReference type="NCBI Taxonomy" id="1637975"/>
    <lineage>
        <taxon>Bacteria</taxon>
        <taxon>Bacillati</taxon>
        <taxon>Bacillota</taxon>
        <taxon>Bacilli</taxon>
        <taxon>Bacillales</taxon>
        <taxon>Bacillaceae</taxon>
        <taxon>Cytobacillus</taxon>
    </lineage>
</organism>
<dbReference type="Pfam" id="PF14164">
    <property type="entry name" value="YqzH"/>
    <property type="match status" value="1"/>
</dbReference>
<dbReference type="STRING" id="1637975.AN957_18395"/>
<evidence type="ECO:0000313" key="2">
    <source>
        <dbReference type="Proteomes" id="UP000050996"/>
    </source>
</evidence>
<reference evidence="1 2" key="1">
    <citation type="submission" date="2015-09" db="EMBL/GenBank/DDBJ databases">
        <title>Genome sequencing project for genomic taxonomy and phylogenomics of Bacillus-like bacteria.</title>
        <authorList>
            <person name="Liu B."/>
            <person name="Wang J."/>
            <person name="Zhu Y."/>
            <person name="Liu G."/>
            <person name="Chen Q."/>
            <person name="Chen Z."/>
            <person name="Lan J."/>
            <person name="Che J."/>
            <person name="Ge C."/>
            <person name="Shi H."/>
            <person name="Pan Z."/>
            <person name="Liu X."/>
        </authorList>
    </citation>
    <scope>NUCLEOTIDE SEQUENCE [LARGE SCALE GENOMIC DNA]</scope>
    <source>
        <strain evidence="1 2">FJAT-18043</strain>
    </source>
</reference>
<dbReference type="RefSeq" id="WP_053476896.1">
    <property type="nucleotide sequence ID" value="NZ_CP041305.1"/>
</dbReference>
<comment type="caution">
    <text evidence="1">The sequence shown here is derived from an EMBL/GenBank/DDBJ whole genome shotgun (WGS) entry which is preliminary data.</text>
</comment>
<dbReference type="InterPro" id="IPR025546">
    <property type="entry name" value="YqzH"/>
</dbReference>
<evidence type="ECO:0008006" key="3">
    <source>
        <dbReference type="Google" id="ProtNLM"/>
    </source>
</evidence>
<dbReference type="Proteomes" id="UP000050996">
    <property type="component" value="Unassembled WGS sequence"/>
</dbReference>